<dbReference type="OrthoDB" id="4134439at2"/>
<proteinExistence type="predicted"/>
<accession>A0A6P2C636</accession>
<comment type="caution">
    <text evidence="2">The sequence shown here is derived from an EMBL/GenBank/DDBJ whole genome shotgun (WGS) entry which is preliminary data.</text>
</comment>
<dbReference type="InterPro" id="IPR006764">
    <property type="entry name" value="SAM_dep_MeTrfase_SAV2177_type"/>
</dbReference>
<keyword evidence="2" id="KW-0808">Transferase</keyword>
<dbReference type="Pfam" id="PF04672">
    <property type="entry name" value="Methyltransf_19"/>
    <property type="match status" value="1"/>
</dbReference>
<protein>
    <submittedName>
        <fullName evidence="2">SAM-dependent methyltransferase</fullName>
    </submittedName>
</protein>
<keyword evidence="2" id="KW-0489">Methyltransferase</keyword>
<dbReference type="SUPFAM" id="SSF53335">
    <property type="entry name" value="S-adenosyl-L-methionine-dependent methyltransferases"/>
    <property type="match status" value="1"/>
</dbReference>
<dbReference type="GO" id="GO:0032259">
    <property type="term" value="P:methylation"/>
    <property type="evidence" value="ECO:0007669"/>
    <property type="project" value="UniProtKB-KW"/>
</dbReference>
<dbReference type="InterPro" id="IPR029063">
    <property type="entry name" value="SAM-dependent_MTases_sf"/>
</dbReference>
<name>A0A6P2C636_9ACTN</name>
<evidence type="ECO:0000313" key="3">
    <source>
        <dbReference type="Proteomes" id="UP000460272"/>
    </source>
</evidence>
<dbReference type="GO" id="GO:0008168">
    <property type="term" value="F:methyltransferase activity"/>
    <property type="evidence" value="ECO:0007669"/>
    <property type="project" value="UniProtKB-KW"/>
</dbReference>
<sequence>MIVLALISGEHGVSAGEDGTAVTEGESPDSLGPGEVFRLRTEVPHVARVYDYWLNGKDNFTAFRVAAEETIAAFPGIRLSAQANRAFLRRTVRYLAAEEGIRRFLDIGTGLPAADNTHEVSQAVAPETRVVYVDNDPLVLAHARALLTSGPQGATAYLDADLRDTDTILERAARTLDFSRPVAIMLLAILHYIPDLAEASQIVAKLVGAVPSGSFFVVSYAGTDLLPADVLAFEKSLNAHLAAREHHVARRHDAVLGHVGRSSQKALTPPTRAYSLTGGGLGSGRKCRSQGNHPSSSASCRPRCART</sequence>
<organism evidence="2 3">
    <name type="scientific">Trebonia kvetii</name>
    <dbReference type="NCBI Taxonomy" id="2480626"/>
    <lineage>
        <taxon>Bacteria</taxon>
        <taxon>Bacillati</taxon>
        <taxon>Actinomycetota</taxon>
        <taxon>Actinomycetes</taxon>
        <taxon>Streptosporangiales</taxon>
        <taxon>Treboniaceae</taxon>
        <taxon>Trebonia</taxon>
    </lineage>
</organism>
<evidence type="ECO:0000313" key="2">
    <source>
        <dbReference type="EMBL" id="TVZ06902.1"/>
    </source>
</evidence>
<feature type="region of interest" description="Disordered" evidence="1">
    <location>
        <begin position="260"/>
        <end position="307"/>
    </location>
</feature>
<dbReference type="Gene3D" id="3.40.50.150">
    <property type="entry name" value="Vaccinia Virus protein VP39"/>
    <property type="match status" value="1"/>
</dbReference>
<feature type="compositionally biased region" description="Low complexity" evidence="1">
    <location>
        <begin position="294"/>
        <end position="307"/>
    </location>
</feature>
<dbReference type="EMBL" id="RPFW01000001">
    <property type="protein sequence ID" value="TVZ06902.1"/>
    <property type="molecule type" value="Genomic_DNA"/>
</dbReference>
<gene>
    <name evidence="2" type="ORF">EAS64_06070</name>
</gene>
<evidence type="ECO:0000256" key="1">
    <source>
        <dbReference type="SAM" id="MobiDB-lite"/>
    </source>
</evidence>
<dbReference type="AlphaFoldDB" id="A0A6P2C636"/>
<keyword evidence="3" id="KW-1185">Reference proteome</keyword>
<dbReference type="Proteomes" id="UP000460272">
    <property type="component" value="Unassembled WGS sequence"/>
</dbReference>
<reference evidence="2 3" key="1">
    <citation type="submission" date="2018-11" db="EMBL/GenBank/DDBJ databases">
        <title>Trebonia kvetii gen.nov., sp.nov., a novel acidophilic actinobacterium, and proposal of the new actinobacterial family Treboniaceae fam. nov.</title>
        <authorList>
            <person name="Rapoport D."/>
            <person name="Sagova-Mareckova M."/>
            <person name="Sedlacek I."/>
            <person name="Provaznik J."/>
            <person name="Kralova S."/>
            <person name="Pavlinic D."/>
            <person name="Benes V."/>
            <person name="Kopecky J."/>
        </authorList>
    </citation>
    <scope>NUCLEOTIDE SEQUENCE [LARGE SCALE GENOMIC DNA]</scope>
    <source>
        <strain evidence="2 3">15Tr583</strain>
    </source>
</reference>